<evidence type="ECO:0000259" key="11">
    <source>
        <dbReference type="Pfam" id="PF04452"/>
    </source>
</evidence>
<evidence type="ECO:0000256" key="8">
    <source>
        <dbReference type="ARBA" id="ARBA00025699"/>
    </source>
</evidence>
<comment type="function">
    <text evidence="8 10">Specifically methylates the N3 position of the uracil ring of uridine 1498 (m3U1498) in 16S rRNA. Acts on the fully assembled 30S ribosomal subunit.</text>
</comment>
<dbReference type="Proteomes" id="UP000346198">
    <property type="component" value="Unassembled WGS sequence"/>
</dbReference>
<dbReference type="GO" id="GO:0070042">
    <property type="term" value="F:rRNA (uridine-N3-)-methyltransferase activity"/>
    <property type="evidence" value="ECO:0007669"/>
    <property type="project" value="TreeGrafter"/>
</dbReference>
<dbReference type="PANTHER" id="PTHR30027:SF3">
    <property type="entry name" value="16S RRNA (URACIL(1498)-N(3))-METHYLTRANSFERASE"/>
    <property type="match status" value="1"/>
</dbReference>
<evidence type="ECO:0000256" key="4">
    <source>
        <dbReference type="ARBA" id="ARBA00022552"/>
    </source>
</evidence>
<evidence type="ECO:0000256" key="3">
    <source>
        <dbReference type="ARBA" id="ARBA00022490"/>
    </source>
</evidence>
<protein>
    <recommendedName>
        <fullName evidence="10">Ribosomal RNA small subunit methyltransferase E</fullName>
        <ecNumber evidence="10">2.1.1.193</ecNumber>
    </recommendedName>
</protein>
<comment type="subcellular location">
    <subcellularLocation>
        <location evidence="1 10">Cytoplasm</location>
    </subcellularLocation>
</comment>
<evidence type="ECO:0000313" key="13">
    <source>
        <dbReference type="Proteomes" id="UP000346198"/>
    </source>
</evidence>
<dbReference type="GO" id="GO:0005737">
    <property type="term" value="C:cytoplasm"/>
    <property type="evidence" value="ECO:0007669"/>
    <property type="project" value="UniProtKB-SubCell"/>
</dbReference>
<evidence type="ECO:0000256" key="9">
    <source>
        <dbReference type="ARBA" id="ARBA00047944"/>
    </source>
</evidence>
<keyword evidence="13" id="KW-1185">Reference proteome</keyword>
<dbReference type="PANTHER" id="PTHR30027">
    <property type="entry name" value="RIBOSOMAL RNA SMALL SUBUNIT METHYLTRANSFERASE E"/>
    <property type="match status" value="1"/>
</dbReference>
<keyword evidence="5 10" id="KW-0489">Methyltransferase</keyword>
<proteinExistence type="inferred from homology"/>
<evidence type="ECO:0000256" key="1">
    <source>
        <dbReference type="ARBA" id="ARBA00004496"/>
    </source>
</evidence>
<sequence length="249" mass="27854">MNLILLQPSDFVDDRMAELFDERAQHIRKVLKAEPGKRLRIGLLNGPLGVGTVLAVDKHGVCINCAMEEKDPPQPRIDLLLAMPRPKVLKRLWAQLAALGVGRIVLVNADKVERCYFDSHVIDPDFYNKLLIEGLQQARCTHLPEVLIRPRFKPFIEDEFDGLFTEHVKLLADPSGEKRMDGFDFDAHRVLLAIGPEGGWTAYELEKLQAHGFQLFGMGKRILRTDTACIALVAEANQLAADSVTPAQV</sequence>
<keyword evidence="6 10" id="KW-0808">Transferase</keyword>
<dbReference type="NCBIfam" id="TIGR00046">
    <property type="entry name" value="RsmE family RNA methyltransferase"/>
    <property type="match status" value="1"/>
</dbReference>
<evidence type="ECO:0000313" key="12">
    <source>
        <dbReference type="EMBL" id="VGO20146.1"/>
    </source>
</evidence>
<dbReference type="AlphaFoldDB" id="A0A6C2UM07"/>
<dbReference type="RefSeq" id="WP_136061588.1">
    <property type="nucleotide sequence ID" value="NZ_CAAHFH010000001.1"/>
</dbReference>
<reference evidence="12 13" key="1">
    <citation type="submission" date="2019-04" db="EMBL/GenBank/DDBJ databases">
        <authorList>
            <person name="Van Vliet M D."/>
        </authorList>
    </citation>
    <scope>NUCLEOTIDE SEQUENCE [LARGE SCALE GENOMIC DNA]</scope>
    <source>
        <strain evidence="12 13">F21</strain>
    </source>
</reference>
<dbReference type="Pfam" id="PF04452">
    <property type="entry name" value="Methyltrans_RNA"/>
    <property type="match status" value="1"/>
</dbReference>
<accession>A0A6C2UM07</accession>
<dbReference type="PIRSF" id="PIRSF015601">
    <property type="entry name" value="MTase_slr0722"/>
    <property type="match status" value="1"/>
</dbReference>
<dbReference type="InterPro" id="IPR046886">
    <property type="entry name" value="RsmE_MTase_dom"/>
</dbReference>
<dbReference type="EC" id="2.1.1.193" evidence="10"/>
<dbReference type="InterPro" id="IPR029028">
    <property type="entry name" value="Alpha/beta_knot_MTases"/>
</dbReference>
<keyword evidence="3 10" id="KW-0963">Cytoplasm</keyword>
<dbReference type="GO" id="GO:0070475">
    <property type="term" value="P:rRNA base methylation"/>
    <property type="evidence" value="ECO:0007669"/>
    <property type="project" value="TreeGrafter"/>
</dbReference>
<feature type="domain" description="Ribosomal RNA small subunit methyltransferase E methyltransferase" evidence="11">
    <location>
        <begin position="74"/>
        <end position="234"/>
    </location>
</feature>
<dbReference type="InterPro" id="IPR029026">
    <property type="entry name" value="tRNA_m1G_MTases_N"/>
</dbReference>
<dbReference type="EMBL" id="CAAHFH010000001">
    <property type="protein sequence ID" value="VGO20146.1"/>
    <property type="molecule type" value="Genomic_DNA"/>
</dbReference>
<keyword evidence="4 10" id="KW-0698">rRNA processing</keyword>
<gene>
    <name evidence="12" type="primary">rsmE_1</name>
    <name evidence="12" type="ORF">SCARR_02207</name>
</gene>
<dbReference type="CDD" id="cd18084">
    <property type="entry name" value="RsmE-like"/>
    <property type="match status" value="1"/>
</dbReference>
<evidence type="ECO:0000256" key="7">
    <source>
        <dbReference type="ARBA" id="ARBA00022691"/>
    </source>
</evidence>
<organism evidence="12 13">
    <name type="scientific">Pontiella sulfatireligans</name>
    <dbReference type="NCBI Taxonomy" id="2750658"/>
    <lineage>
        <taxon>Bacteria</taxon>
        <taxon>Pseudomonadati</taxon>
        <taxon>Kiritimatiellota</taxon>
        <taxon>Kiritimatiellia</taxon>
        <taxon>Kiritimatiellales</taxon>
        <taxon>Pontiellaceae</taxon>
        <taxon>Pontiella</taxon>
    </lineage>
</organism>
<dbReference type="InterPro" id="IPR006700">
    <property type="entry name" value="RsmE"/>
</dbReference>
<comment type="catalytic activity">
    <reaction evidence="9 10">
        <text>uridine(1498) in 16S rRNA + S-adenosyl-L-methionine = N(3)-methyluridine(1498) in 16S rRNA + S-adenosyl-L-homocysteine + H(+)</text>
        <dbReference type="Rhea" id="RHEA:42920"/>
        <dbReference type="Rhea" id="RHEA-COMP:10283"/>
        <dbReference type="Rhea" id="RHEA-COMP:10284"/>
        <dbReference type="ChEBI" id="CHEBI:15378"/>
        <dbReference type="ChEBI" id="CHEBI:57856"/>
        <dbReference type="ChEBI" id="CHEBI:59789"/>
        <dbReference type="ChEBI" id="CHEBI:65315"/>
        <dbReference type="ChEBI" id="CHEBI:74502"/>
        <dbReference type="EC" id="2.1.1.193"/>
    </reaction>
</comment>
<dbReference type="NCBIfam" id="NF008700">
    <property type="entry name" value="PRK11713.5-4"/>
    <property type="match status" value="1"/>
</dbReference>
<keyword evidence="7 10" id="KW-0949">S-adenosyl-L-methionine</keyword>
<dbReference type="SUPFAM" id="SSF75217">
    <property type="entry name" value="alpha/beta knot"/>
    <property type="match status" value="1"/>
</dbReference>
<name>A0A6C2UM07_9BACT</name>
<evidence type="ECO:0000256" key="10">
    <source>
        <dbReference type="PIRNR" id="PIRNR015601"/>
    </source>
</evidence>
<evidence type="ECO:0000256" key="5">
    <source>
        <dbReference type="ARBA" id="ARBA00022603"/>
    </source>
</evidence>
<evidence type="ECO:0000256" key="6">
    <source>
        <dbReference type="ARBA" id="ARBA00022679"/>
    </source>
</evidence>
<comment type="similarity">
    <text evidence="2 10">Belongs to the RNA methyltransferase RsmE family.</text>
</comment>
<dbReference type="Gene3D" id="3.40.1280.10">
    <property type="match status" value="1"/>
</dbReference>
<evidence type="ECO:0000256" key="2">
    <source>
        <dbReference type="ARBA" id="ARBA00005528"/>
    </source>
</evidence>